<evidence type="ECO:0000313" key="3">
    <source>
        <dbReference type="Proteomes" id="UP001189429"/>
    </source>
</evidence>
<dbReference type="Proteomes" id="UP001189429">
    <property type="component" value="Unassembled WGS sequence"/>
</dbReference>
<proteinExistence type="predicted"/>
<organism evidence="2 3">
    <name type="scientific">Prorocentrum cordatum</name>
    <dbReference type="NCBI Taxonomy" id="2364126"/>
    <lineage>
        <taxon>Eukaryota</taxon>
        <taxon>Sar</taxon>
        <taxon>Alveolata</taxon>
        <taxon>Dinophyceae</taxon>
        <taxon>Prorocentrales</taxon>
        <taxon>Prorocentraceae</taxon>
        <taxon>Prorocentrum</taxon>
    </lineage>
</organism>
<evidence type="ECO:0000313" key="2">
    <source>
        <dbReference type="EMBL" id="CAK0860258.1"/>
    </source>
</evidence>
<keyword evidence="3" id="KW-1185">Reference proteome</keyword>
<protein>
    <submittedName>
        <fullName evidence="2">Uncharacterized protein</fullName>
    </submittedName>
</protein>
<dbReference type="EMBL" id="CAUYUJ010015959">
    <property type="protein sequence ID" value="CAK0860258.1"/>
    <property type="molecule type" value="Genomic_DNA"/>
</dbReference>
<evidence type="ECO:0000256" key="1">
    <source>
        <dbReference type="SAM" id="MobiDB-lite"/>
    </source>
</evidence>
<accession>A0ABN9UKB0</accession>
<feature type="region of interest" description="Disordered" evidence="1">
    <location>
        <begin position="60"/>
        <end position="100"/>
    </location>
</feature>
<name>A0ABN9UKB0_9DINO</name>
<reference evidence="2" key="1">
    <citation type="submission" date="2023-10" db="EMBL/GenBank/DDBJ databases">
        <authorList>
            <person name="Chen Y."/>
            <person name="Shah S."/>
            <person name="Dougan E. K."/>
            <person name="Thang M."/>
            <person name="Chan C."/>
        </authorList>
    </citation>
    <scope>NUCLEOTIDE SEQUENCE [LARGE SCALE GENOMIC DNA]</scope>
</reference>
<gene>
    <name evidence="2" type="ORF">PCOR1329_LOCUS49268</name>
</gene>
<sequence length="100" mass="11324">MRAANQELLKQRDEEYQARVYQEKQQEKSRSIALLKKKEHELQLKDQQLRAVRQRVQELERAAGVQPASTGGKPSLEPPASGQRRHDPAADGCLPPLSAR</sequence>
<comment type="caution">
    <text evidence="2">The sequence shown here is derived from an EMBL/GenBank/DDBJ whole genome shotgun (WGS) entry which is preliminary data.</text>
</comment>